<dbReference type="EMBL" id="JAIXNE010000006">
    <property type="protein sequence ID" value="MCA6078401.1"/>
    <property type="molecule type" value="Genomic_DNA"/>
</dbReference>
<keyword evidence="11" id="KW-1185">Reference proteome</keyword>
<comment type="similarity">
    <text evidence="1 7">Belongs to the nitroreductase family.</text>
</comment>
<dbReference type="EC" id="1.-.-.-" evidence="7"/>
<evidence type="ECO:0000313" key="10">
    <source>
        <dbReference type="EMBL" id="MCA6078401.1"/>
    </source>
</evidence>
<dbReference type="RefSeq" id="WP_225699261.1">
    <property type="nucleotide sequence ID" value="NZ_JAIXNE010000006.1"/>
</dbReference>
<keyword evidence="3 7" id="KW-0288">FMN</keyword>
<dbReference type="PANTHER" id="PTHR43821:SF1">
    <property type="entry name" value="NAD(P)H NITROREDUCTASE YDJA-RELATED"/>
    <property type="match status" value="1"/>
</dbReference>
<feature type="domain" description="Nitroreductase" evidence="9">
    <location>
        <begin position="11"/>
        <end position="169"/>
    </location>
</feature>
<evidence type="ECO:0000259" key="9">
    <source>
        <dbReference type="Pfam" id="PF00881"/>
    </source>
</evidence>
<keyword evidence="2 7" id="KW-0285">Flavoprotein</keyword>
<dbReference type="InterPro" id="IPR026021">
    <property type="entry name" value="YdjA-like"/>
</dbReference>
<reference evidence="10" key="1">
    <citation type="submission" date="2021-09" db="EMBL/GenBank/DDBJ databases">
        <title>Fulvivirga sp. isolated from coastal sediment.</title>
        <authorList>
            <person name="Yu H."/>
        </authorList>
    </citation>
    <scope>NUCLEOTIDE SEQUENCE</scope>
    <source>
        <strain evidence="10">1062</strain>
    </source>
</reference>
<evidence type="ECO:0000256" key="8">
    <source>
        <dbReference type="PIRSR" id="PIRSR000232-1"/>
    </source>
</evidence>
<proteinExistence type="inferred from homology"/>
<dbReference type="InterPro" id="IPR029479">
    <property type="entry name" value="Nitroreductase"/>
</dbReference>
<dbReference type="SUPFAM" id="SSF55469">
    <property type="entry name" value="FMN-dependent nitroreductase-like"/>
    <property type="match status" value="1"/>
</dbReference>
<dbReference type="Proteomes" id="UP001139409">
    <property type="component" value="Unassembled WGS sequence"/>
</dbReference>
<keyword evidence="4 7" id="KW-0521">NADP</keyword>
<name>A0A9X1HVG5_9BACT</name>
<dbReference type="Pfam" id="PF00881">
    <property type="entry name" value="Nitroreductase"/>
    <property type="match status" value="1"/>
</dbReference>
<feature type="binding site" description="in other chain" evidence="8">
    <location>
        <begin position="139"/>
        <end position="141"/>
    </location>
    <ligand>
        <name>FMN</name>
        <dbReference type="ChEBI" id="CHEBI:58210"/>
        <note>ligand shared between dimeric partners</note>
    </ligand>
</feature>
<protein>
    <recommendedName>
        <fullName evidence="7">Putative NAD(P)H nitroreductase</fullName>
        <ecNumber evidence="7">1.-.-.-</ecNumber>
    </recommendedName>
</protein>
<feature type="binding site" evidence="8">
    <location>
        <position position="45"/>
    </location>
    <ligand>
        <name>FMN</name>
        <dbReference type="ChEBI" id="CHEBI:58210"/>
        <note>ligand shared between dimeric partners</note>
    </ligand>
</feature>
<evidence type="ECO:0000256" key="7">
    <source>
        <dbReference type="PIRNR" id="PIRNR000232"/>
    </source>
</evidence>
<keyword evidence="6 7" id="KW-0520">NAD</keyword>
<evidence type="ECO:0000256" key="4">
    <source>
        <dbReference type="ARBA" id="ARBA00022857"/>
    </source>
</evidence>
<gene>
    <name evidence="10" type="ORF">LDX50_26245</name>
</gene>
<sequence length="193" mass="22574">MEMPDYARKLIRERRSIYTNLFSEETIPDSVIEDMIENARWAPTHRLTQPWRFTVFTGTGLQKLAQYQAEVYRERNPEYDEVKYEKLLKKPLECSHIIAIGMHRDPEGRVPEVEEVCAVACAVQNMWLTASSYRVGCYWSTGGITFYDGVGEFFGWKAEDQLLGFLYLGMPKIEKWPAGRRDEMSEKTVWINQ</sequence>
<dbReference type="GO" id="GO:0016491">
    <property type="term" value="F:oxidoreductase activity"/>
    <property type="evidence" value="ECO:0007669"/>
    <property type="project" value="UniProtKB-UniRule"/>
</dbReference>
<organism evidence="10 11">
    <name type="scientific">Fulvivirga sedimenti</name>
    <dbReference type="NCBI Taxonomy" id="2879465"/>
    <lineage>
        <taxon>Bacteria</taxon>
        <taxon>Pseudomonadati</taxon>
        <taxon>Bacteroidota</taxon>
        <taxon>Cytophagia</taxon>
        <taxon>Cytophagales</taxon>
        <taxon>Fulvivirgaceae</taxon>
        <taxon>Fulvivirga</taxon>
    </lineage>
</organism>
<evidence type="ECO:0000256" key="1">
    <source>
        <dbReference type="ARBA" id="ARBA00007118"/>
    </source>
</evidence>
<evidence type="ECO:0000256" key="3">
    <source>
        <dbReference type="ARBA" id="ARBA00022643"/>
    </source>
</evidence>
<dbReference type="CDD" id="cd02135">
    <property type="entry name" value="YdjA-like"/>
    <property type="match status" value="1"/>
</dbReference>
<comment type="caution">
    <text evidence="10">The sequence shown here is derived from an EMBL/GenBank/DDBJ whole genome shotgun (WGS) entry which is preliminary data.</text>
</comment>
<dbReference type="PIRSF" id="PIRSF000232">
    <property type="entry name" value="YdjA"/>
    <property type="match status" value="1"/>
</dbReference>
<accession>A0A9X1HVG5</accession>
<comment type="cofactor">
    <cofactor evidence="8">
        <name>FMN</name>
        <dbReference type="ChEBI" id="CHEBI:58210"/>
    </cofactor>
    <text evidence="8">Binds 1 FMN per subunit.</text>
</comment>
<dbReference type="InterPro" id="IPR052530">
    <property type="entry name" value="NAD(P)H_nitroreductase"/>
</dbReference>
<keyword evidence="5 7" id="KW-0560">Oxidoreductase</keyword>
<dbReference type="AlphaFoldDB" id="A0A9X1HVG5"/>
<dbReference type="InterPro" id="IPR000415">
    <property type="entry name" value="Nitroreductase-like"/>
</dbReference>
<dbReference type="Gene3D" id="3.40.109.10">
    <property type="entry name" value="NADH Oxidase"/>
    <property type="match status" value="1"/>
</dbReference>
<dbReference type="PANTHER" id="PTHR43821">
    <property type="entry name" value="NAD(P)H NITROREDUCTASE YDJA-RELATED"/>
    <property type="match status" value="1"/>
</dbReference>
<evidence type="ECO:0000313" key="11">
    <source>
        <dbReference type="Proteomes" id="UP001139409"/>
    </source>
</evidence>
<evidence type="ECO:0000256" key="6">
    <source>
        <dbReference type="ARBA" id="ARBA00023027"/>
    </source>
</evidence>
<evidence type="ECO:0000256" key="2">
    <source>
        <dbReference type="ARBA" id="ARBA00022630"/>
    </source>
</evidence>
<feature type="binding site" description="in other chain" evidence="8">
    <location>
        <begin position="14"/>
        <end position="16"/>
    </location>
    <ligand>
        <name>FMN</name>
        <dbReference type="ChEBI" id="CHEBI:58210"/>
        <note>ligand shared between dimeric partners</note>
    </ligand>
</feature>
<evidence type="ECO:0000256" key="5">
    <source>
        <dbReference type="ARBA" id="ARBA00023002"/>
    </source>
</evidence>